<dbReference type="PATRIC" id="fig|301375.6.peg.1483"/>
<dbReference type="InterPro" id="IPR002737">
    <property type="entry name" value="MEMO1_fam"/>
</dbReference>
<dbReference type="HAMAP" id="MF_00055">
    <property type="entry name" value="MEMO1"/>
    <property type="match status" value="1"/>
</dbReference>
<dbReference type="Pfam" id="PF01875">
    <property type="entry name" value="Memo"/>
    <property type="match status" value="1"/>
</dbReference>
<comment type="similarity">
    <text evidence="1 2">Belongs to the MEMO1 family.</text>
</comment>
<accession>A0A101IL23</accession>
<dbReference type="CDD" id="cd07361">
    <property type="entry name" value="MEMO_like"/>
    <property type="match status" value="1"/>
</dbReference>
<name>A0A101IL23_9EURY</name>
<dbReference type="PANTHER" id="PTHR11060:SF0">
    <property type="entry name" value="PROTEIN MEMO1"/>
    <property type="match status" value="1"/>
</dbReference>
<sequence>MRSPAVAGQFYPRHPEELREALKAAFSGASGSETLPIRGAVVPHAGYIYSGAVAAEVYARLPKRDTFVLIGPNHHGLGLPVALSRDSWMTPLGVAECDTELADLLTGSIIEVDESAHLYEHSLEVQIPFLQARFGDFKILPICMGLQDEETAVEVGEAVGKAAEKLGRECTVIASSDFSHYEPQEDARRKDARVIEAILRMDVSSIYEIVYGLNLTACGYGPISAAITASKILGAETGKLLRYSTSGDVIGDFSQVVGYGAIAFL</sequence>
<dbReference type="Proteomes" id="UP000053961">
    <property type="component" value="Unassembled WGS sequence"/>
</dbReference>
<evidence type="ECO:0000256" key="2">
    <source>
        <dbReference type="HAMAP-Rule" id="MF_00055"/>
    </source>
</evidence>
<reference evidence="4" key="1">
    <citation type="journal article" date="2015" name="MBio">
        <title>Genome-resolved metagenomic analysis reveals roles for candidate phyla and other microbial community members in biogeochemical transformations in oil reservoirs.</title>
        <authorList>
            <person name="Hu P."/>
            <person name="Tom L."/>
            <person name="Singh A."/>
            <person name="Thomas B.C."/>
            <person name="Baker B.J."/>
            <person name="Piceno Y.M."/>
            <person name="Andersen G.L."/>
            <person name="Banfield J.F."/>
        </authorList>
    </citation>
    <scope>NUCLEOTIDE SEQUENCE [LARGE SCALE GENOMIC DNA]</scope>
    <source>
        <strain evidence="4">56_747</strain>
    </source>
</reference>
<dbReference type="NCBIfam" id="TIGR04336">
    <property type="entry name" value="AmmeMemoSam_B"/>
    <property type="match status" value="1"/>
</dbReference>
<evidence type="ECO:0000313" key="5">
    <source>
        <dbReference type="Proteomes" id="UP000053961"/>
    </source>
</evidence>
<dbReference type="Proteomes" id="UP000057043">
    <property type="component" value="Unassembled WGS sequence"/>
</dbReference>
<dbReference type="Gene3D" id="3.40.830.10">
    <property type="entry name" value="LigB-like"/>
    <property type="match status" value="1"/>
</dbReference>
<dbReference type="SUPFAM" id="SSF53213">
    <property type="entry name" value="LigB-like"/>
    <property type="match status" value="1"/>
</dbReference>
<gene>
    <name evidence="3" type="ORF">XD72_0222</name>
    <name evidence="4" type="ORF">XE07_0578</name>
</gene>
<dbReference type="EMBL" id="LGFT01000003">
    <property type="protein sequence ID" value="KUK45444.1"/>
    <property type="molecule type" value="Genomic_DNA"/>
</dbReference>
<dbReference type="PANTHER" id="PTHR11060">
    <property type="entry name" value="PROTEIN MEMO1"/>
    <property type="match status" value="1"/>
</dbReference>
<evidence type="ECO:0000256" key="1">
    <source>
        <dbReference type="ARBA" id="ARBA00006315"/>
    </source>
</evidence>
<organism evidence="4 5">
    <name type="scientific">Methanothrix harundinacea</name>
    <dbReference type="NCBI Taxonomy" id="301375"/>
    <lineage>
        <taxon>Archaea</taxon>
        <taxon>Methanobacteriati</taxon>
        <taxon>Methanobacteriota</taxon>
        <taxon>Stenosarchaea group</taxon>
        <taxon>Methanomicrobia</taxon>
        <taxon>Methanotrichales</taxon>
        <taxon>Methanotrichaceae</taxon>
        <taxon>Methanothrix</taxon>
    </lineage>
</organism>
<comment type="caution">
    <text evidence="4">The sequence shown here is derived from an EMBL/GenBank/DDBJ whole genome shotgun (WGS) entry which is preliminary data.</text>
</comment>
<dbReference type="EMBL" id="LGHB01000004">
    <property type="protein sequence ID" value="KUK97193.1"/>
    <property type="molecule type" value="Genomic_DNA"/>
</dbReference>
<evidence type="ECO:0000313" key="6">
    <source>
        <dbReference type="Proteomes" id="UP000057043"/>
    </source>
</evidence>
<dbReference type="NCBIfam" id="NF001987">
    <property type="entry name" value="PRK00782.1"/>
    <property type="match status" value="1"/>
</dbReference>
<evidence type="ECO:0000313" key="3">
    <source>
        <dbReference type="EMBL" id="KUK45444.1"/>
    </source>
</evidence>
<evidence type="ECO:0000313" key="4">
    <source>
        <dbReference type="EMBL" id="KUK97193.1"/>
    </source>
</evidence>
<proteinExistence type="inferred from homology"/>
<dbReference type="AlphaFoldDB" id="A0A101IL23"/>
<protein>
    <recommendedName>
        <fullName evidence="2">MEMO1 family protein XD72_0222</fullName>
    </recommendedName>
</protein>
<reference evidence="5 6" key="2">
    <citation type="journal article" date="2015" name="MBio">
        <title>Genome-Resolved Metagenomic Analysis Reveals Roles for Candidate Phyla and Other Microbial Community Members in Biogeochemical Transformations in Oil Reservoirs.</title>
        <authorList>
            <person name="Hu P."/>
            <person name="Tom L."/>
            <person name="Singh A."/>
            <person name="Thomas B.C."/>
            <person name="Baker B.J."/>
            <person name="Piceno Y.M."/>
            <person name="Andersen G.L."/>
            <person name="Banfield J.F."/>
        </authorList>
    </citation>
    <scope>NUCLEOTIDE SEQUENCE [LARGE SCALE GENOMIC DNA]</scope>
    <source>
        <strain evidence="3">57_489</strain>
    </source>
</reference>